<dbReference type="EMBL" id="BAUT01000026">
    <property type="protein sequence ID" value="GAE26506.1"/>
    <property type="molecule type" value="Genomic_DNA"/>
</dbReference>
<feature type="domain" description="Helicase ATP-binding" evidence="4">
    <location>
        <begin position="128"/>
        <end position="280"/>
    </location>
</feature>
<evidence type="ECO:0000256" key="3">
    <source>
        <dbReference type="ARBA" id="ARBA00023125"/>
    </source>
</evidence>
<evidence type="ECO:0000259" key="5">
    <source>
        <dbReference type="PROSITE" id="PS51194"/>
    </source>
</evidence>
<dbReference type="PANTHER" id="PTHR30580">
    <property type="entry name" value="PRIMOSOMAL PROTEIN N"/>
    <property type="match status" value="1"/>
</dbReference>
<dbReference type="InterPro" id="IPR001650">
    <property type="entry name" value="Helicase_C-like"/>
</dbReference>
<dbReference type="Pfam" id="PF00271">
    <property type="entry name" value="Helicase_C"/>
    <property type="match status" value="1"/>
</dbReference>
<name>W4Q364_9BACI</name>
<evidence type="ECO:0000256" key="2">
    <source>
        <dbReference type="ARBA" id="ARBA00022840"/>
    </source>
</evidence>
<proteinExistence type="predicted"/>
<keyword evidence="1" id="KW-0547">Nucleotide-binding</keyword>
<dbReference type="InterPro" id="IPR014001">
    <property type="entry name" value="Helicase_ATP-bd"/>
</dbReference>
<sequence>MNHHPLAVLFAGKRLLRSESPLPGHVFNELVRLQLLKAIPCLQAKGSHYLCGRCGNEDLSLFGSHPCARCKATTCTYCRNCIQLGKMSSCQFLYEWQGELPPFPFVKKSLHWQGQLSSGQKRAADAVVEAVKMPKEVLIWAVCGAGKTEIMFHGLEEAFKRGFRVLLATPRTDVVKELYPRLQKSFPHIIITALYGGSKDRHSFAQLIVATTHQAMRFYEAFDVVIVDEVDAFPFSYDKSLQFAVEHAKKQTASTIYLSATPSTVLRKTPNLEVVKIPKRFHGHPLPVPQLTWIGNWQKQVKKNTLPRKLLIWFETMISSKKTVLLFVPSVSYLSTISSLLKANSIPHKTVHANDPNRHEAVASFRKQLFPVMVTTTILERGVTFPNVQVAVLGAENDVFTESALVQIAGRVGRSATHASGDVVFFHYGTTIAMKSARRHILQMNEEGRGL</sequence>
<dbReference type="STRING" id="1236970.JCM9140_2584"/>
<dbReference type="GO" id="GO:0005524">
    <property type="term" value="F:ATP binding"/>
    <property type="evidence" value="ECO:0007669"/>
    <property type="project" value="UniProtKB-KW"/>
</dbReference>
<accession>W4Q364</accession>
<dbReference type="GO" id="GO:0043138">
    <property type="term" value="F:3'-5' DNA helicase activity"/>
    <property type="evidence" value="ECO:0007669"/>
    <property type="project" value="TreeGrafter"/>
</dbReference>
<gene>
    <name evidence="6" type="ORF">JCM9140_2584</name>
</gene>
<dbReference type="OrthoDB" id="2077914at2"/>
<dbReference type="PROSITE" id="PS51192">
    <property type="entry name" value="HELICASE_ATP_BIND_1"/>
    <property type="match status" value="1"/>
</dbReference>
<dbReference type="SMART" id="SM00490">
    <property type="entry name" value="HELICc"/>
    <property type="match status" value="1"/>
</dbReference>
<dbReference type="PROSITE" id="PS51194">
    <property type="entry name" value="HELICASE_CTER"/>
    <property type="match status" value="1"/>
</dbReference>
<protein>
    <submittedName>
        <fullName evidence="6">ComF operon protein A</fullName>
    </submittedName>
</protein>
<dbReference type="SUPFAM" id="SSF52540">
    <property type="entry name" value="P-loop containing nucleoside triphosphate hydrolases"/>
    <property type="match status" value="1"/>
</dbReference>
<dbReference type="Pfam" id="PF04851">
    <property type="entry name" value="ResIII"/>
    <property type="match status" value="1"/>
</dbReference>
<dbReference type="AlphaFoldDB" id="W4Q364"/>
<evidence type="ECO:0000313" key="7">
    <source>
        <dbReference type="Proteomes" id="UP000018890"/>
    </source>
</evidence>
<dbReference type="GO" id="GO:0016787">
    <property type="term" value="F:hydrolase activity"/>
    <property type="evidence" value="ECO:0007669"/>
    <property type="project" value="InterPro"/>
</dbReference>
<dbReference type="InterPro" id="IPR027417">
    <property type="entry name" value="P-loop_NTPase"/>
</dbReference>
<dbReference type="RefSeq" id="WP_034746275.1">
    <property type="nucleotide sequence ID" value="NZ_BAUT01000026.1"/>
</dbReference>
<dbReference type="GO" id="GO:0006302">
    <property type="term" value="P:double-strand break repair"/>
    <property type="evidence" value="ECO:0007669"/>
    <property type="project" value="TreeGrafter"/>
</dbReference>
<keyword evidence="2" id="KW-0067">ATP-binding</keyword>
<keyword evidence="3" id="KW-0238">DNA-binding</keyword>
<dbReference type="SMART" id="SM00487">
    <property type="entry name" value="DEXDc"/>
    <property type="match status" value="1"/>
</dbReference>
<dbReference type="GO" id="GO:0006310">
    <property type="term" value="P:DNA recombination"/>
    <property type="evidence" value="ECO:0007669"/>
    <property type="project" value="TreeGrafter"/>
</dbReference>
<evidence type="ECO:0000256" key="1">
    <source>
        <dbReference type="ARBA" id="ARBA00022741"/>
    </source>
</evidence>
<comment type="caution">
    <text evidence="6">The sequence shown here is derived from an EMBL/GenBank/DDBJ whole genome shotgun (WGS) entry which is preliminary data.</text>
</comment>
<evidence type="ECO:0000259" key="4">
    <source>
        <dbReference type="PROSITE" id="PS51192"/>
    </source>
</evidence>
<keyword evidence="7" id="KW-1185">Reference proteome</keyword>
<organism evidence="6 7">
    <name type="scientific">Halalkalibacter wakoensis JCM 9140</name>
    <dbReference type="NCBI Taxonomy" id="1236970"/>
    <lineage>
        <taxon>Bacteria</taxon>
        <taxon>Bacillati</taxon>
        <taxon>Bacillota</taxon>
        <taxon>Bacilli</taxon>
        <taxon>Bacillales</taxon>
        <taxon>Bacillaceae</taxon>
        <taxon>Halalkalibacter</taxon>
    </lineage>
</organism>
<dbReference type="Gene3D" id="3.40.50.300">
    <property type="entry name" value="P-loop containing nucleotide triphosphate hydrolases"/>
    <property type="match status" value="2"/>
</dbReference>
<reference evidence="6" key="1">
    <citation type="journal article" date="2014" name="Genome Announc.">
        <title>Draft Genome Sequences of Three Alkaliphilic Bacillus Strains, Bacillus wakoensis JCM 9140T, Bacillus akibai JCM 9157T, and Bacillus hemicellulosilyticus JCM 9152T.</title>
        <authorList>
            <person name="Yuki M."/>
            <person name="Oshima K."/>
            <person name="Suda W."/>
            <person name="Oshida Y."/>
            <person name="Kitamura K."/>
            <person name="Iida T."/>
            <person name="Hattori M."/>
            <person name="Ohkuma M."/>
        </authorList>
    </citation>
    <scope>NUCLEOTIDE SEQUENCE [LARGE SCALE GENOMIC DNA]</scope>
    <source>
        <strain evidence="6">JCM 9140</strain>
    </source>
</reference>
<dbReference type="InterPro" id="IPR006935">
    <property type="entry name" value="Helicase/UvrB_N"/>
</dbReference>
<dbReference type="PANTHER" id="PTHR30580:SF1">
    <property type="entry name" value="COMF OPERON PROTEIN 1"/>
    <property type="match status" value="1"/>
</dbReference>
<dbReference type="GO" id="GO:0006270">
    <property type="term" value="P:DNA replication initiation"/>
    <property type="evidence" value="ECO:0007669"/>
    <property type="project" value="TreeGrafter"/>
</dbReference>
<feature type="domain" description="Helicase C-terminal" evidence="5">
    <location>
        <begin position="310"/>
        <end position="451"/>
    </location>
</feature>
<evidence type="ECO:0000313" key="6">
    <source>
        <dbReference type="EMBL" id="GAE26506.1"/>
    </source>
</evidence>
<dbReference type="Proteomes" id="UP000018890">
    <property type="component" value="Unassembled WGS sequence"/>
</dbReference>
<dbReference type="GO" id="GO:0003677">
    <property type="term" value="F:DNA binding"/>
    <property type="evidence" value="ECO:0007669"/>
    <property type="project" value="UniProtKB-KW"/>
</dbReference>